<reference evidence="3 4" key="1">
    <citation type="submission" date="2016-10" db="EMBL/GenBank/DDBJ databases">
        <authorList>
            <person name="de Groot N.N."/>
        </authorList>
    </citation>
    <scope>NUCLEOTIDE SEQUENCE [LARGE SCALE GENOMIC DNA]</scope>
    <source>
        <strain evidence="3 4">DSM 17073</strain>
    </source>
</reference>
<evidence type="ECO:0000313" key="4">
    <source>
        <dbReference type="Proteomes" id="UP000242243"/>
    </source>
</evidence>
<dbReference type="AlphaFoldDB" id="A0A1I5MGU1"/>
<dbReference type="STRING" id="306540.SAMN05421839_10584"/>
<dbReference type="Proteomes" id="UP000242243">
    <property type="component" value="Unassembled WGS sequence"/>
</dbReference>
<organism evidence="3 4">
    <name type="scientific">Halolactibacillus halophilus</name>
    <dbReference type="NCBI Taxonomy" id="306540"/>
    <lineage>
        <taxon>Bacteria</taxon>
        <taxon>Bacillati</taxon>
        <taxon>Bacillota</taxon>
        <taxon>Bacilli</taxon>
        <taxon>Bacillales</taxon>
        <taxon>Bacillaceae</taxon>
        <taxon>Halolactibacillus</taxon>
    </lineage>
</organism>
<gene>
    <name evidence="2" type="ORF">HHA03_25060</name>
    <name evidence="3" type="ORF">SAMN05421839_10584</name>
</gene>
<evidence type="ECO:0000313" key="2">
    <source>
        <dbReference type="EMBL" id="GEM02974.1"/>
    </source>
</evidence>
<evidence type="ECO:0000256" key="1">
    <source>
        <dbReference type="SAM" id="Coils"/>
    </source>
</evidence>
<feature type="coiled-coil region" evidence="1">
    <location>
        <begin position="13"/>
        <end position="47"/>
    </location>
</feature>
<accession>A0A1I5MGU1</accession>
<evidence type="ECO:0000313" key="3">
    <source>
        <dbReference type="EMBL" id="SFP08804.1"/>
    </source>
</evidence>
<reference evidence="2 5" key="2">
    <citation type="submission" date="2019-07" db="EMBL/GenBank/DDBJ databases">
        <title>Whole genome shotgun sequence of Halolactibacillus halophilus NBRC 100868.</title>
        <authorList>
            <person name="Hosoyama A."/>
            <person name="Uohara A."/>
            <person name="Ohji S."/>
            <person name="Ichikawa N."/>
        </authorList>
    </citation>
    <scope>NUCLEOTIDE SEQUENCE [LARGE SCALE GENOMIC DNA]</scope>
    <source>
        <strain evidence="2 5">NBRC 100868</strain>
    </source>
</reference>
<dbReference type="Proteomes" id="UP000321547">
    <property type="component" value="Unassembled WGS sequence"/>
</dbReference>
<dbReference type="RefSeq" id="WP_186819717.1">
    <property type="nucleotide sequence ID" value="NZ_BJWI01000098.1"/>
</dbReference>
<protein>
    <submittedName>
        <fullName evidence="3">Uncharacterized protein</fullName>
    </submittedName>
</protein>
<keyword evidence="5" id="KW-1185">Reference proteome</keyword>
<evidence type="ECO:0000313" key="5">
    <source>
        <dbReference type="Proteomes" id="UP000321547"/>
    </source>
</evidence>
<dbReference type="EMBL" id="BJWI01000098">
    <property type="protein sequence ID" value="GEM02974.1"/>
    <property type="molecule type" value="Genomic_DNA"/>
</dbReference>
<keyword evidence="1" id="KW-0175">Coiled coil</keyword>
<dbReference type="EMBL" id="FOXC01000005">
    <property type="protein sequence ID" value="SFP08804.1"/>
    <property type="molecule type" value="Genomic_DNA"/>
</dbReference>
<proteinExistence type="predicted"/>
<sequence length="56" mass="6384">MKQDVNRVTDLLSAEWSNQLAQANKKIAILAEENNRLKDEIKTIKESNEGDVENEV</sequence>
<name>A0A1I5MGU1_9BACI</name>